<evidence type="ECO:0000313" key="2">
    <source>
        <dbReference type="Proteomes" id="UP000001075"/>
    </source>
</evidence>
<evidence type="ECO:0000313" key="1">
    <source>
        <dbReference type="EMBL" id="EGW01429.1"/>
    </source>
</evidence>
<dbReference type="Proteomes" id="UP000001075">
    <property type="component" value="Unassembled WGS sequence"/>
</dbReference>
<reference evidence="2" key="1">
    <citation type="journal article" date="2011" name="Nat. Biotechnol.">
        <title>The genomic sequence of the Chinese hamster ovary (CHO)-K1 cell line.</title>
        <authorList>
            <person name="Xu X."/>
            <person name="Nagarajan H."/>
            <person name="Lewis N.E."/>
            <person name="Pan S."/>
            <person name="Cai Z."/>
            <person name="Liu X."/>
            <person name="Chen W."/>
            <person name="Xie M."/>
            <person name="Wang W."/>
            <person name="Hammond S."/>
            <person name="Andersen M.R."/>
            <person name="Neff N."/>
            <person name="Passarelli B."/>
            <person name="Koh W."/>
            <person name="Fan H.C."/>
            <person name="Wang J."/>
            <person name="Gui Y."/>
            <person name="Lee K.H."/>
            <person name="Betenbaugh M.J."/>
            <person name="Quake S.R."/>
            <person name="Famili I."/>
            <person name="Palsson B.O."/>
            <person name="Wang J."/>
        </authorList>
    </citation>
    <scope>NUCLEOTIDE SEQUENCE [LARGE SCALE GENOMIC DNA]</scope>
    <source>
        <strain evidence="2">CHO K1 cell line</strain>
    </source>
</reference>
<protein>
    <submittedName>
        <fullName evidence="1">Uncharacterized protein</fullName>
    </submittedName>
</protein>
<organism evidence="1 2">
    <name type="scientific">Cricetulus griseus</name>
    <name type="common">Chinese hamster</name>
    <name type="synonym">Cricetulus barabensis griseus</name>
    <dbReference type="NCBI Taxonomy" id="10029"/>
    <lineage>
        <taxon>Eukaryota</taxon>
        <taxon>Metazoa</taxon>
        <taxon>Chordata</taxon>
        <taxon>Craniata</taxon>
        <taxon>Vertebrata</taxon>
        <taxon>Euteleostomi</taxon>
        <taxon>Mammalia</taxon>
        <taxon>Eutheria</taxon>
        <taxon>Euarchontoglires</taxon>
        <taxon>Glires</taxon>
        <taxon>Rodentia</taxon>
        <taxon>Myomorpha</taxon>
        <taxon>Muroidea</taxon>
        <taxon>Cricetidae</taxon>
        <taxon>Cricetinae</taxon>
        <taxon>Cricetulus</taxon>
    </lineage>
</organism>
<accession>G3GT00</accession>
<dbReference type="EMBL" id="JH000016">
    <property type="protein sequence ID" value="EGW01429.1"/>
    <property type="molecule type" value="Genomic_DNA"/>
</dbReference>
<dbReference type="AlphaFoldDB" id="G3GT00"/>
<sequence length="61" mass="7032">MRCGNLDLRLILPQSSISYLVVRTPKRWVHLCKCLIRRVQLMSNKIAASHQLANMTVIEIV</sequence>
<proteinExistence type="predicted"/>
<dbReference type="InParanoid" id="G3GT00"/>
<gene>
    <name evidence="1" type="ORF">I79_000773</name>
</gene>
<name>G3GT00_CRIGR</name>